<evidence type="ECO:0000313" key="1">
    <source>
        <dbReference type="EMBL" id="TEB35139.1"/>
    </source>
</evidence>
<proteinExistence type="predicted"/>
<keyword evidence="2" id="KW-1185">Reference proteome</keyword>
<dbReference type="Proteomes" id="UP000298030">
    <property type="component" value="Unassembled WGS sequence"/>
</dbReference>
<reference evidence="1 2" key="1">
    <citation type="journal article" date="2019" name="Nat. Ecol. Evol.">
        <title>Megaphylogeny resolves global patterns of mushroom evolution.</title>
        <authorList>
            <person name="Varga T."/>
            <person name="Krizsan K."/>
            <person name="Foldi C."/>
            <person name="Dima B."/>
            <person name="Sanchez-Garcia M."/>
            <person name="Sanchez-Ramirez S."/>
            <person name="Szollosi G.J."/>
            <person name="Szarkandi J.G."/>
            <person name="Papp V."/>
            <person name="Albert L."/>
            <person name="Andreopoulos W."/>
            <person name="Angelini C."/>
            <person name="Antonin V."/>
            <person name="Barry K.W."/>
            <person name="Bougher N.L."/>
            <person name="Buchanan P."/>
            <person name="Buyck B."/>
            <person name="Bense V."/>
            <person name="Catcheside P."/>
            <person name="Chovatia M."/>
            <person name="Cooper J."/>
            <person name="Damon W."/>
            <person name="Desjardin D."/>
            <person name="Finy P."/>
            <person name="Geml J."/>
            <person name="Haridas S."/>
            <person name="Hughes K."/>
            <person name="Justo A."/>
            <person name="Karasinski D."/>
            <person name="Kautmanova I."/>
            <person name="Kiss B."/>
            <person name="Kocsube S."/>
            <person name="Kotiranta H."/>
            <person name="LaButti K.M."/>
            <person name="Lechner B.E."/>
            <person name="Liimatainen K."/>
            <person name="Lipzen A."/>
            <person name="Lukacs Z."/>
            <person name="Mihaltcheva S."/>
            <person name="Morgado L.N."/>
            <person name="Niskanen T."/>
            <person name="Noordeloos M.E."/>
            <person name="Ohm R.A."/>
            <person name="Ortiz-Santana B."/>
            <person name="Ovrebo C."/>
            <person name="Racz N."/>
            <person name="Riley R."/>
            <person name="Savchenko A."/>
            <person name="Shiryaev A."/>
            <person name="Soop K."/>
            <person name="Spirin V."/>
            <person name="Szebenyi C."/>
            <person name="Tomsovsky M."/>
            <person name="Tulloss R.E."/>
            <person name="Uehling J."/>
            <person name="Grigoriev I.V."/>
            <person name="Vagvolgyi C."/>
            <person name="Papp T."/>
            <person name="Martin F.M."/>
            <person name="Miettinen O."/>
            <person name="Hibbett D.S."/>
            <person name="Nagy L.G."/>
        </authorList>
    </citation>
    <scope>NUCLEOTIDE SEQUENCE [LARGE SCALE GENOMIC DNA]</scope>
    <source>
        <strain evidence="1 2">FP101781</strain>
    </source>
</reference>
<dbReference type="InterPro" id="IPR036047">
    <property type="entry name" value="F-box-like_dom_sf"/>
</dbReference>
<protein>
    <submittedName>
        <fullName evidence="1">Uncharacterized protein</fullName>
    </submittedName>
</protein>
<dbReference type="EMBL" id="QPFP01000008">
    <property type="protein sequence ID" value="TEB35139.1"/>
    <property type="molecule type" value="Genomic_DNA"/>
</dbReference>
<comment type="caution">
    <text evidence="1">The sequence shown here is derived from an EMBL/GenBank/DDBJ whole genome shotgun (WGS) entry which is preliminary data.</text>
</comment>
<name>A0A4Y7TNM6_COPMI</name>
<gene>
    <name evidence="1" type="ORF">FA13DRAFT_1443464</name>
</gene>
<sequence length="149" mass="16927">MPLGEGKVMPYNCRLERRFKLTYRAKFSQGAFGFKVRCTLHEFSLDPHHHPALVRPHSLGQLWYLLKTRFSQINDMSILGGVNIPEDVLGVIFEETTPQDLASAFPYPHLSPLLLGQVCRDWRRLSHGNTSLWKLLRPSSGGLRGLSPC</sequence>
<dbReference type="OrthoDB" id="2269034at2759"/>
<dbReference type="SUPFAM" id="SSF81383">
    <property type="entry name" value="F-box domain"/>
    <property type="match status" value="1"/>
</dbReference>
<organism evidence="1 2">
    <name type="scientific">Coprinellus micaceus</name>
    <name type="common">Glistening ink-cap mushroom</name>
    <name type="synonym">Coprinus micaceus</name>
    <dbReference type="NCBI Taxonomy" id="71717"/>
    <lineage>
        <taxon>Eukaryota</taxon>
        <taxon>Fungi</taxon>
        <taxon>Dikarya</taxon>
        <taxon>Basidiomycota</taxon>
        <taxon>Agaricomycotina</taxon>
        <taxon>Agaricomycetes</taxon>
        <taxon>Agaricomycetidae</taxon>
        <taxon>Agaricales</taxon>
        <taxon>Agaricineae</taxon>
        <taxon>Psathyrellaceae</taxon>
        <taxon>Coprinellus</taxon>
    </lineage>
</organism>
<accession>A0A4Y7TNM6</accession>
<evidence type="ECO:0000313" key="2">
    <source>
        <dbReference type="Proteomes" id="UP000298030"/>
    </source>
</evidence>
<dbReference type="AlphaFoldDB" id="A0A4Y7TNM6"/>